<evidence type="ECO:0000256" key="7">
    <source>
        <dbReference type="RuleBase" id="RU003355"/>
    </source>
</evidence>
<gene>
    <name evidence="10" type="ORF">PCON_01825</name>
</gene>
<dbReference type="PROSITE" id="PS51892">
    <property type="entry name" value="SUBTILASE"/>
    <property type="match status" value="1"/>
</dbReference>
<dbReference type="Proteomes" id="UP000018144">
    <property type="component" value="Unassembled WGS sequence"/>
</dbReference>
<dbReference type="OMA" id="HYIELAY"/>
<sequence>MGPIHRTNQPIPPKPVPNRYIVVFKPGTVHTRRREHCDTIRMKHREFIARCSTKEAVKYGGIHHEFCISDRFAGYTCTVSKEVIEHAKASEHVHYIELAYTIHIGPIIPGTPVPSTQFVAKDDTRSWGLARISQKERIDPNKPTSYKYHPSAGQGITAYIIDSGCYCEHEDFEGRAVFGFNAVEGSTTTMDEMGHGTHVAAIICGKNFGVAKKANVIAVKVFGPHGTGDTSDILKGIDWAVADAKQKNIIGRSVMNMSLGGYAPALNAAAAAAVEEGMVVVCAAGNDGSDVNTRSPASAPGVVTVGNIDVYDTMAQTSNYGTCVDIFAPGTKITSAFPGSPTAIKEMSGTSMSTPHVAGVAAYLMALEKISTPQQVLKRLKELAVEGAVSGLRVDPKDLGGSQNLLLQNGADAPPQPSGIQCTCT</sequence>
<dbReference type="eggNOG" id="KOG1153">
    <property type="taxonomic scope" value="Eukaryota"/>
</dbReference>
<evidence type="ECO:0000313" key="10">
    <source>
        <dbReference type="EMBL" id="CCX04320.1"/>
    </source>
</evidence>
<dbReference type="PROSITE" id="PS00136">
    <property type="entry name" value="SUBTILASE_ASP"/>
    <property type="match status" value="1"/>
</dbReference>
<dbReference type="EMBL" id="HF935198">
    <property type="protein sequence ID" value="CCX04320.1"/>
    <property type="molecule type" value="Genomic_DNA"/>
</dbReference>
<feature type="active site" description="Charge relay system" evidence="6">
    <location>
        <position position="351"/>
    </location>
</feature>
<keyword evidence="4 6" id="KW-0378">Hydrolase</keyword>
<dbReference type="PANTHER" id="PTHR43806:SF66">
    <property type="entry name" value="SERIN ENDOPEPTIDASE"/>
    <property type="match status" value="1"/>
</dbReference>
<feature type="domain" description="Peptidase S8/S53" evidence="8">
    <location>
        <begin position="153"/>
        <end position="386"/>
    </location>
</feature>
<comment type="similarity">
    <text evidence="1 6 7">Belongs to the peptidase S8 family.</text>
</comment>
<dbReference type="InterPro" id="IPR034193">
    <property type="entry name" value="PCSK9_ProteinaseK-like"/>
</dbReference>
<dbReference type="AlphaFoldDB" id="U4L2L8"/>
<dbReference type="InterPro" id="IPR023828">
    <property type="entry name" value="Peptidase_S8_Ser-AS"/>
</dbReference>
<evidence type="ECO:0000256" key="6">
    <source>
        <dbReference type="PROSITE-ProRule" id="PRU01240"/>
    </source>
</evidence>
<dbReference type="InterPro" id="IPR023827">
    <property type="entry name" value="Peptidase_S8_Asp-AS"/>
</dbReference>
<keyword evidence="2 6" id="KW-0645">Protease</keyword>
<dbReference type="Pfam" id="PF05922">
    <property type="entry name" value="Inhibitor_I9"/>
    <property type="match status" value="1"/>
</dbReference>
<evidence type="ECO:0000256" key="2">
    <source>
        <dbReference type="ARBA" id="ARBA00022670"/>
    </source>
</evidence>
<dbReference type="InterPro" id="IPR050131">
    <property type="entry name" value="Peptidase_S8_subtilisin-like"/>
</dbReference>
<evidence type="ECO:0000256" key="3">
    <source>
        <dbReference type="ARBA" id="ARBA00022729"/>
    </source>
</evidence>
<dbReference type="InterPro" id="IPR036852">
    <property type="entry name" value="Peptidase_S8/S53_dom_sf"/>
</dbReference>
<dbReference type="InterPro" id="IPR010259">
    <property type="entry name" value="S8pro/Inhibitor_I9"/>
</dbReference>
<dbReference type="SUPFAM" id="SSF52743">
    <property type="entry name" value="Subtilisin-like"/>
    <property type="match status" value="1"/>
</dbReference>
<evidence type="ECO:0000256" key="5">
    <source>
        <dbReference type="ARBA" id="ARBA00022825"/>
    </source>
</evidence>
<proteinExistence type="inferred from homology"/>
<dbReference type="CDD" id="cd04077">
    <property type="entry name" value="Peptidases_S8_PCSK9_ProteinaseK_like"/>
    <property type="match status" value="1"/>
</dbReference>
<keyword evidence="11" id="KW-1185">Reference proteome</keyword>
<name>U4L2L8_PYROM</name>
<keyword evidence="3" id="KW-0732">Signal</keyword>
<dbReference type="PRINTS" id="PR00723">
    <property type="entry name" value="SUBTILISIN"/>
</dbReference>
<dbReference type="PANTHER" id="PTHR43806">
    <property type="entry name" value="PEPTIDASE S8"/>
    <property type="match status" value="1"/>
</dbReference>
<protein>
    <submittedName>
        <fullName evidence="10">Similar to Alkaline protease 1 acc. no. Q00208</fullName>
    </submittedName>
</protein>
<dbReference type="STRING" id="1076935.U4L2L8"/>
<dbReference type="GO" id="GO:0006508">
    <property type="term" value="P:proteolysis"/>
    <property type="evidence" value="ECO:0007669"/>
    <property type="project" value="UniProtKB-KW"/>
</dbReference>
<dbReference type="Gene3D" id="3.40.50.200">
    <property type="entry name" value="Peptidase S8/S53 domain"/>
    <property type="match status" value="1"/>
</dbReference>
<dbReference type="SUPFAM" id="SSF54897">
    <property type="entry name" value="Protease propeptides/inhibitors"/>
    <property type="match status" value="1"/>
</dbReference>
<feature type="domain" description="Inhibitor I9" evidence="9">
    <location>
        <begin position="19"/>
        <end position="98"/>
    </location>
</feature>
<dbReference type="InterPro" id="IPR037045">
    <property type="entry name" value="S8pro/Inhibitor_I9_sf"/>
</dbReference>
<organism evidence="10 11">
    <name type="scientific">Pyronema omphalodes (strain CBS 100304)</name>
    <name type="common">Pyronema confluens</name>
    <dbReference type="NCBI Taxonomy" id="1076935"/>
    <lineage>
        <taxon>Eukaryota</taxon>
        <taxon>Fungi</taxon>
        <taxon>Dikarya</taxon>
        <taxon>Ascomycota</taxon>
        <taxon>Pezizomycotina</taxon>
        <taxon>Pezizomycetes</taxon>
        <taxon>Pezizales</taxon>
        <taxon>Pyronemataceae</taxon>
        <taxon>Pyronema</taxon>
    </lineage>
</organism>
<keyword evidence="5 6" id="KW-0720">Serine protease</keyword>
<evidence type="ECO:0000256" key="4">
    <source>
        <dbReference type="ARBA" id="ARBA00022801"/>
    </source>
</evidence>
<feature type="active site" description="Charge relay system" evidence="6">
    <location>
        <position position="195"/>
    </location>
</feature>
<evidence type="ECO:0000259" key="9">
    <source>
        <dbReference type="Pfam" id="PF05922"/>
    </source>
</evidence>
<dbReference type="InterPro" id="IPR015500">
    <property type="entry name" value="Peptidase_S8_subtilisin-rel"/>
</dbReference>
<evidence type="ECO:0000259" key="8">
    <source>
        <dbReference type="Pfam" id="PF00082"/>
    </source>
</evidence>
<evidence type="ECO:0000256" key="1">
    <source>
        <dbReference type="ARBA" id="ARBA00011073"/>
    </source>
</evidence>
<dbReference type="Pfam" id="PF00082">
    <property type="entry name" value="Peptidase_S8"/>
    <property type="match status" value="1"/>
</dbReference>
<reference evidence="10 11" key="1">
    <citation type="journal article" date="2013" name="PLoS Genet.">
        <title>The genome and development-dependent transcriptomes of Pyronema confluens: a window into fungal evolution.</title>
        <authorList>
            <person name="Traeger S."/>
            <person name="Altegoer F."/>
            <person name="Freitag M."/>
            <person name="Gabaldon T."/>
            <person name="Kempken F."/>
            <person name="Kumar A."/>
            <person name="Marcet-Houben M."/>
            <person name="Poggeler S."/>
            <person name="Stajich J.E."/>
            <person name="Nowrousian M."/>
        </authorList>
    </citation>
    <scope>NUCLEOTIDE SEQUENCE [LARGE SCALE GENOMIC DNA]</scope>
    <source>
        <strain evidence="11">CBS 100304</strain>
        <tissue evidence="10">Vegetative mycelium</tissue>
    </source>
</reference>
<dbReference type="GO" id="GO:0004252">
    <property type="term" value="F:serine-type endopeptidase activity"/>
    <property type="evidence" value="ECO:0007669"/>
    <property type="project" value="UniProtKB-UniRule"/>
</dbReference>
<accession>U4L2L8</accession>
<evidence type="ECO:0000313" key="11">
    <source>
        <dbReference type="Proteomes" id="UP000018144"/>
    </source>
</evidence>
<feature type="active site" description="Charge relay system" evidence="6">
    <location>
        <position position="162"/>
    </location>
</feature>
<dbReference type="InterPro" id="IPR000209">
    <property type="entry name" value="Peptidase_S8/S53_dom"/>
</dbReference>
<dbReference type="Gene3D" id="3.30.70.80">
    <property type="entry name" value="Peptidase S8 propeptide/proteinase inhibitor I9"/>
    <property type="match status" value="1"/>
</dbReference>
<dbReference type="FunFam" id="3.40.50.200:FF:000007">
    <property type="entry name" value="Subtilisin-like serine protease"/>
    <property type="match status" value="1"/>
</dbReference>
<dbReference type="PROSITE" id="PS00138">
    <property type="entry name" value="SUBTILASE_SER"/>
    <property type="match status" value="1"/>
</dbReference>
<dbReference type="OrthoDB" id="206201at2759"/>